<feature type="transmembrane region" description="Helical" evidence="8">
    <location>
        <begin position="12"/>
        <end position="29"/>
    </location>
</feature>
<dbReference type="PRINTS" id="PR00758">
    <property type="entry name" value="ARSENICPUMP"/>
</dbReference>
<evidence type="ECO:0000256" key="3">
    <source>
        <dbReference type="ARBA" id="ARBA00022448"/>
    </source>
</evidence>
<name>A0A1C1A336_9BACL</name>
<feature type="transmembrane region" description="Helical" evidence="8">
    <location>
        <begin position="418"/>
        <end position="437"/>
    </location>
</feature>
<organism evidence="10 11">
    <name type="scientific">Paenibacillus pectinilyticus</name>
    <dbReference type="NCBI Taxonomy" id="512399"/>
    <lineage>
        <taxon>Bacteria</taxon>
        <taxon>Bacillati</taxon>
        <taxon>Bacillota</taxon>
        <taxon>Bacilli</taxon>
        <taxon>Bacillales</taxon>
        <taxon>Paenibacillaceae</taxon>
        <taxon>Paenibacillus</taxon>
    </lineage>
</organism>
<keyword evidence="7 8" id="KW-0472">Membrane</keyword>
<keyword evidence="3" id="KW-0813">Transport</keyword>
<dbReference type="RefSeq" id="WP_065851827.1">
    <property type="nucleotide sequence ID" value="NZ_LYPC01000014.1"/>
</dbReference>
<keyword evidence="5 8" id="KW-0812">Transmembrane</keyword>
<comment type="subcellular location">
    <subcellularLocation>
        <location evidence="1">Cell membrane</location>
        <topology evidence="1">Multi-pass membrane protein</topology>
    </subcellularLocation>
</comment>
<evidence type="ECO:0000259" key="9">
    <source>
        <dbReference type="Pfam" id="PF03600"/>
    </source>
</evidence>
<proteinExistence type="inferred from homology"/>
<feature type="transmembrane region" description="Helical" evidence="8">
    <location>
        <begin position="298"/>
        <end position="320"/>
    </location>
</feature>
<dbReference type="AlphaFoldDB" id="A0A1C1A336"/>
<sequence>MTEFSQGPVLWQAIAALFIFAVAYVCILIEKWDRMYTALGGALLMVILGIVPLKKALTSYANWPILLFLVSLFIVSSLFQKTGIISYFVSAMVRKFRMRALTLIICLSLVGAIISALLDSMLAVIVIVPFVIMASRKMRLMPAPFLISLLLSVHIGGAATIMGNIMSRMLGASGHLSSGDMFMKLAPLICLLLAVVYLIIWMIYRKRLIAAETYMRGLLSINPSSYLAKDQVYLIGSSMITGLTIVGLVIHGLLGWSPAYIAAGGAVALLGMNYKDIVTLVKTKDYESIWHNLKETQGLFFLGLFIMVGGITYAGIAGFIANRGLELSQGSIPFLSILLLWLTSFGAAMMDNVPFLAAMLPVVDHMEQLLEVSSKPIWWSLVVGTAIGSGVTLLSSTASLYAASFTYQDKVQLKQSEYVLVAAPICLVLLVISTFYFKLFLF</sequence>
<dbReference type="Pfam" id="PF03600">
    <property type="entry name" value="CitMHS"/>
    <property type="match status" value="1"/>
</dbReference>
<feature type="transmembrane region" description="Helical" evidence="8">
    <location>
        <begin position="232"/>
        <end position="254"/>
    </location>
</feature>
<dbReference type="InterPro" id="IPR051475">
    <property type="entry name" value="Diverse_Ion_Transporter"/>
</dbReference>
<feature type="transmembrane region" description="Helical" evidence="8">
    <location>
        <begin position="332"/>
        <end position="357"/>
    </location>
</feature>
<accession>A0A1C1A336</accession>
<reference evidence="11" key="1">
    <citation type="submission" date="2016-05" db="EMBL/GenBank/DDBJ databases">
        <title>Paenibacillus oryzae. sp. nov., isolated from the rice root.</title>
        <authorList>
            <person name="Zhang J."/>
            <person name="Zhang X."/>
        </authorList>
    </citation>
    <scope>NUCLEOTIDE SEQUENCE [LARGE SCALE GENOMIC DNA]</scope>
    <source>
        <strain evidence="11">KCTC13222</strain>
    </source>
</reference>
<evidence type="ECO:0000256" key="2">
    <source>
        <dbReference type="ARBA" id="ARBA00009843"/>
    </source>
</evidence>
<feature type="transmembrane region" description="Helical" evidence="8">
    <location>
        <begin position="36"/>
        <end position="54"/>
    </location>
</feature>
<dbReference type="InterPro" id="IPR004680">
    <property type="entry name" value="Cit_transptr-like_dom"/>
</dbReference>
<protein>
    <recommendedName>
        <fullName evidence="9">Citrate transporter-like domain-containing protein</fullName>
    </recommendedName>
</protein>
<dbReference type="InterPro" id="IPR000802">
    <property type="entry name" value="Arsenical_pump_ArsB"/>
</dbReference>
<dbReference type="PANTHER" id="PTHR43568:SF1">
    <property type="entry name" value="P PROTEIN"/>
    <property type="match status" value="1"/>
</dbReference>
<evidence type="ECO:0000256" key="5">
    <source>
        <dbReference type="ARBA" id="ARBA00022692"/>
    </source>
</evidence>
<gene>
    <name evidence="10" type="ORF">A8709_12595</name>
</gene>
<comment type="caution">
    <text evidence="10">The sequence shown here is derived from an EMBL/GenBank/DDBJ whole genome shotgun (WGS) entry which is preliminary data.</text>
</comment>
<dbReference type="Proteomes" id="UP000093309">
    <property type="component" value="Unassembled WGS sequence"/>
</dbReference>
<evidence type="ECO:0000313" key="10">
    <source>
        <dbReference type="EMBL" id="OCT14963.1"/>
    </source>
</evidence>
<feature type="transmembrane region" description="Helical" evidence="8">
    <location>
        <begin position="100"/>
        <end position="133"/>
    </location>
</feature>
<dbReference type="EMBL" id="LYPC01000014">
    <property type="protein sequence ID" value="OCT14963.1"/>
    <property type="molecule type" value="Genomic_DNA"/>
</dbReference>
<keyword evidence="6 8" id="KW-1133">Transmembrane helix</keyword>
<evidence type="ECO:0000256" key="1">
    <source>
        <dbReference type="ARBA" id="ARBA00004651"/>
    </source>
</evidence>
<feature type="transmembrane region" description="Helical" evidence="8">
    <location>
        <begin position="60"/>
        <end position="79"/>
    </location>
</feature>
<feature type="transmembrane region" description="Helical" evidence="8">
    <location>
        <begin position="259"/>
        <end position="278"/>
    </location>
</feature>
<dbReference type="PANTHER" id="PTHR43568">
    <property type="entry name" value="P PROTEIN"/>
    <property type="match status" value="1"/>
</dbReference>
<evidence type="ECO:0000313" key="11">
    <source>
        <dbReference type="Proteomes" id="UP000093309"/>
    </source>
</evidence>
<feature type="transmembrane region" description="Helical" evidence="8">
    <location>
        <begin position="185"/>
        <end position="204"/>
    </location>
</feature>
<evidence type="ECO:0000256" key="8">
    <source>
        <dbReference type="SAM" id="Phobius"/>
    </source>
</evidence>
<evidence type="ECO:0000256" key="4">
    <source>
        <dbReference type="ARBA" id="ARBA00022475"/>
    </source>
</evidence>
<keyword evidence="11" id="KW-1185">Reference proteome</keyword>
<feature type="domain" description="Citrate transporter-like" evidence="9">
    <location>
        <begin position="24"/>
        <end position="384"/>
    </location>
</feature>
<evidence type="ECO:0000256" key="6">
    <source>
        <dbReference type="ARBA" id="ARBA00022989"/>
    </source>
</evidence>
<dbReference type="STRING" id="512399.A8709_12595"/>
<evidence type="ECO:0000256" key="7">
    <source>
        <dbReference type="ARBA" id="ARBA00023136"/>
    </source>
</evidence>
<keyword evidence="4" id="KW-1003">Cell membrane</keyword>
<dbReference type="GO" id="GO:0005886">
    <property type="term" value="C:plasma membrane"/>
    <property type="evidence" value="ECO:0007669"/>
    <property type="project" value="UniProtKB-SubCell"/>
</dbReference>
<dbReference type="GO" id="GO:0015105">
    <property type="term" value="F:arsenite transmembrane transporter activity"/>
    <property type="evidence" value="ECO:0007669"/>
    <property type="project" value="InterPro"/>
</dbReference>
<comment type="similarity">
    <text evidence="2">Belongs to the CitM (TC 2.A.11) transporter family.</text>
</comment>
<dbReference type="OrthoDB" id="9765532at2"/>
<feature type="transmembrane region" description="Helical" evidence="8">
    <location>
        <begin position="145"/>
        <end position="165"/>
    </location>
</feature>
<feature type="transmembrane region" description="Helical" evidence="8">
    <location>
        <begin position="377"/>
        <end position="406"/>
    </location>
</feature>